<dbReference type="EMBL" id="JAENIM010000044">
    <property type="protein sequence ID" value="MBK1792336.1"/>
    <property type="molecule type" value="Genomic_DNA"/>
</dbReference>
<sequence>MQHLYKYTDKPELFLKDGYLRASQLSALNDPLEASYNKATLNKICEDYELDAKVVLRGVDELGVICLTESKDNLLMWSHYANYHEGAVIEFKIETKYRTSCIGDLDLDETYKLLEKLDKKERKAIIPAYKKKKIGLLSDLVVSGLSEGNESHKRLFTGECLPVRYRPSPICHTTMSDSNLGDLDWTGKEDRLSFELFRQKSDAWSYEKEHRITLKLAQAHRVQIDSQAELDRLVHEFKMNEMFLEELNAIAKKKNDDPKIIFDLDEVPNKDDRMAYGRTLAKLSNNAKNLYLFRTDERHLWSISFGCKASPEDINKWSILAKARNKSIEEYKAEFLSNHYALKFEKKA</sequence>
<gene>
    <name evidence="1" type="ORF">JIN82_14325</name>
</gene>
<keyword evidence="2" id="KW-1185">Reference proteome</keyword>
<evidence type="ECO:0000313" key="2">
    <source>
        <dbReference type="Proteomes" id="UP000624703"/>
    </source>
</evidence>
<evidence type="ECO:0000313" key="1">
    <source>
        <dbReference type="EMBL" id="MBK1792336.1"/>
    </source>
</evidence>
<reference evidence="1" key="1">
    <citation type="submission" date="2021-01" db="EMBL/GenBank/DDBJ databases">
        <title>Modified the classification status of verrucomicrobia.</title>
        <authorList>
            <person name="Feng X."/>
        </authorList>
    </citation>
    <scope>NUCLEOTIDE SEQUENCE</scope>
    <source>
        <strain evidence="1">_KCTC 22039</strain>
    </source>
</reference>
<dbReference type="RefSeq" id="WP_200312347.1">
    <property type="nucleotide sequence ID" value="NZ_JAENIM010000044.1"/>
</dbReference>
<proteinExistence type="predicted"/>
<dbReference type="AlphaFoldDB" id="A0A8J7MF95"/>
<organism evidence="1 2">
    <name type="scientific">Persicirhabdus sediminis</name>
    <dbReference type="NCBI Taxonomy" id="454144"/>
    <lineage>
        <taxon>Bacteria</taxon>
        <taxon>Pseudomonadati</taxon>
        <taxon>Verrucomicrobiota</taxon>
        <taxon>Verrucomicrobiia</taxon>
        <taxon>Verrucomicrobiales</taxon>
        <taxon>Verrucomicrobiaceae</taxon>
        <taxon>Persicirhabdus</taxon>
    </lineage>
</organism>
<name>A0A8J7MF95_9BACT</name>
<dbReference type="InterPro" id="IPR021352">
    <property type="entry name" value="DUF2971"/>
</dbReference>
<dbReference type="Pfam" id="PF11185">
    <property type="entry name" value="DUF2971"/>
    <property type="match status" value="1"/>
</dbReference>
<dbReference type="Proteomes" id="UP000624703">
    <property type="component" value="Unassembled WGS sequence"/>
</dbReference>
<comment type="caution">
    <text evidence="1">The sequence shown here is derived from an EMBL/GenBank/DDBJ whole genome shotgun (WGS) entry which is preliminary data.</text>
</comment>
<accession>A0A8J7MF95</accession>
<protein>
    <submittedName>
        <fullName evidence="1">DUF2971 domain-containing protein</fullName>
    </submittedName>
</protein>